<feature type="transmembrane region" description="Helical" evidence="1">
    <location>
        <begin position="26"/>
        <end position="46"/>
    </location>
</feature>
<proteinExistence type="predicted"/>
<evidence type="ECO:0000313" key="3">
    <source>
        <dbReference type="Proteomes" id="UP000004994"/>
    </source>
</evidence>
<name>A0A3Q7JEG1_SOLLC</name>
<dbReference type="STRING" id="4081.A0A3Q7JEG1"/>
<protein>
    <submittedName>
        <fullName evidence="2">Uncharacterized protein</fullName>
    </submittedName>
</protein>
<dbReference type="Gramene" id="Solyc12g098640.2.1">
    <property type="protein sequence ID" value="Solyc12g098640.2.1"/>
    <property type="gene ID" value="Solyc12g098640.2"/>
</dbReference>
<evidence type="ECO:0000256" key="1">
    <source>
        <dbReference type="SAM" id="Phobius"/>
    </source>
</evidence>
<sequence>MKGNKVNSAAPSLWLAQNPSKRWGEVFFLLYTPFWLTLCLGIVVPFKLYEDFTEWEYLLVGLISALPALIVPMIFVGKADRNLAWKDRYWVKASILEEELSITGLQFEGPIDKPLL</sequence>
<dbReference type="OMA" id="VGKEDRC"/>
<reference evidence="2" key="2">
    <citation type="submission" date="2019-01" db="UniProtKB">
        <authorList>
            <consortium name="EnsemblPlants"/>
        </authorList>
    </citation>
    <scope>IDENTIFICATION</scope>
    <source>
        <strain evidence="2">cv. Heinz 1706</strain>
    </source>
</reference>
<dbReference type="PaxDb" id="4081-Solyc12g098640.1.1"/>
<reference evidence="2" key="1">
    <citation type="journal article" date="2012" name="Nature">
        <title>The tomato genome sequence provides insights into fleshy fruit evolution.</title>
        <authorList>
            <consortium name="Tomato Genome Consortium"/>
        </authorList>
    </citation>
    <scope>NUCLEOTIDE SEQUENCE [LARGE SCALE GENOMIC DNA]</scope>
    <source>
        <strain evidence="2">cv. Heinz 1706</strain>
    </source>
</reference>
<organism evidence="2">
    <name type="scientific">Solanum lycopersicum</name>
    <name type="common">Tomato</name>
    <name type="synonym">Lycopersicon esculentum</name>
    <dbReference type="NCBI Taxonomy" id="4081"/>
    <lineage>
        <taxon>Eukaryota</taxon>
        <taxon>Viridiplantae</taxon>
        <taxon>Streptophyta</taxon>
        <taxon>Embryophyta</taxon>
        <taxon>Tracheophyta</taxon>
        <taxon>Spermatophyta</taxon>
        <taxon>Magnoliopsida</taxon>
        <taxon>eudicotyledons</taxon>
        <taxon>Gunneridae</taxon>
        <taxon>Pentapetalae</taxon>
        <taxon>asterids</taxon>
        <taxon>lamiids</taxon>
        <taxon>Solanales</taxon>
        <taxon>Solanaceae</taxon>
        <taxon>Solanoideae</taxon>
        <taxon>Solaneae</taxon>
        <taxon>Solanum</taxon>
        <taxon>Solanum subgen. Lycopersicon</taxon>
    </lineage>
</organism>
<feature type="transmembrane region" description="Helical" evidence="1">
    <location>
        <begin position="58"/>
        <end position="76"/>
    </location>
</feature>
<keyword evidence="1" id="KW-0472">Membrane</keyword>
<dbReference type="AlphaFoldDB" id="A0A3Q7JEG1"/>
<evidence type="ECO:0000313" key="2">
    <source>
        <dbReference type="EnsemblPlants" id="Solyc12g098640.2.1"/>
    </source>
</evidence>
<dbReference type="InParanoid" id="A0A3Q7JEG1"/>
<dbReference type="InterPro" id="IPR020532">
    <property type="entry name" value="Cycloeucalenol_cycloisomerase"/>
</dbReference>
<dbReference type="GO" id="GO:0047793">
    <property type="term" value="F:cycloeucalenol cycloisomerase activity"/>
    <property type="evidence" value="ECO:0007669"/>
    <property type="project" value="InterPro"/>
</dbReference>
<dbReference type="PANTHER" id="PTHR35136:SF1">
    <property type="entry name" value="CYCLOEUCALENOL CYCLOISOMERASE"/>
    <property type="match status" value="1"/>
</dbReference>
<keyword evidence="3" id="KW-1185">Reference proteome</keyword>
<keyword evidence="1" id="KW-0812">Transmembrane</keyword>
<accession>A0A3Q7JEG1</accession>
<dbReference type="Proteomes" id="UP000004994">
    <property type="component" value="Chromosome 12"/>
</dbReference>
<dbReference type="EnsemblPlants" id="Solyc12g098640.2.1">
    <property type="protein sequence ID" value="Solyc12g098640.2.1"/>
    <property type="gene ID" value="Solyc12g098640.2"/>
</dbReference>
<dbReference type="PANTHER" id="PTHR35136">
    <property type="entry name" value="CYCLOEUCALENOL CYCLOISOMERASE"/>
    <property type="match status" value="1"/>
</dbReference>
<keyword evidence="1" id="KW-1133">Transmembrane helix</keyword>